<reference evidence="8 9" key="1">
    <citation type="submission" date="2020-06" db="EMBL/GenBank/DDBJ databases">
        <authorList>
            <consortium name="Wellcome Sanger Institute Data Sharing"/>
        </authorList>
    </citation>
    <scope>NUCLEOTIDE SEQUENCE [LARGE SCALE GENOMIC DNA]</scope>
</reference>
<feature type="compositionally biased region" description="Low complexity" evidence="7">
    <location>
        <begin position="377"/>
        <end position="391"/>
    </location>
</feature>
<name>A0AAY4E9P8_9TELE</name>
<dbReference type="Ensembl" id="ENSDCDT00010064873.1">
    <property type="protein sequence ID" value="ENSDCDP00010054325.1"/>
    <property type="gene ID" value="ENSDCDG00010031373.1"/>
</dbReference>
<keyword evidence="4" id="KW-0130">Cell adhesion</keyword>
<feature type="repeat" description="ARM" evidence="6">
    <location>
        <begin position="524"/>
        <end position="566"/>
    </location>
</feature>
<dbReference type="GeneTree" id="ENSGT00940000159515"/>
<evidence type="ECO:0000256" key="3">
    <source>
        <dbReference type="ARBA" id="ARBA00022737"/>
    </source>
</evidence>
<dbReference type="Proteomes" id="UP000694580">
    <property type="component" value="Chromosome 7"/>
</dbReference>
<feature type="region of interest" description="Disordered" evidence="7">
    <location>
        <begin position="58"/>
        <end position="79"/>
    </location>
</feature>
<dbReference type="PROSITE" id="PS50176">
    <property type="entry name" value="ARM_REPEAT"/>
    <property type="match status" value="2"/>
</dbReference>
<reference evidence="8" key="2">
    <citation type="submission" date="2025-08" db="UniProtKB">
        <authorList>
            <consortium name="Ensembl"/>
        </authorList>
    </citation>
    <scope>IDENTIFICATION</scope>
</reference>
<proteinExistence type="inferred from homology"/>
<dbReference type="InterPro" id="IPR016024">
    <property type="entry name" value="ARM-type_fold"/>
</dbReference>
<keyword evidence="9" id="KW-1185">Reference proteome</keyword>
<sequence length="917" mass="98591">MSAAVLPDGAFLSALPPNSAVTTYAVPPETQLGRGGAATDAAKAERVQRQVAERLATMKVSGSARQNGDRAASEYGGSSSMKYQTYSPGFSSRSYVFSGARAAMVPQARSQFTQKFSSRSAVDMGPRTKVSGERGGSAYNYDDVRHQGGGGSGYQTISGYQGGNGFQAAAGYQGGHGYQTVGGYQGGGTYQTAGGYQGGGTYQTAGGYQGGGSYDAVGAYPVTSGYQTLGSYQGGGGAFHTGRHTLTRSLSRGALDPETMSLRSLHVQPAQPMATQSWVMQDETDGSLISERDATFSAAAPQTLYSASSNGFGSGAGAAAALRQSGSFTLPMARQSSLSSTLARSGAADEAMQRQFSFKGPAHRTISRINTQRQNRMSMGSASGAMMSSGSQSNLPLIQRQASIARSMSMKSLHSVGKGMDIDGNDFTGSMGNLSGINSLDVPTAIMHLESSDPDLQVLGAAYIQHECYHNNESKKQVNQMKGIPLLVRLFTSENEEVQRYASGAARNLIYENMANKVALIEAGGIPKLTEALKQPDDELRKNITGILWNLSSKDNLKEKLARETLAELTSKILVPLSGVGNPDFIEQNASEKDIFFNTTGCLRNLSSVNEKTRQQMRETPLLVDALVGYIQNTLGDSRVEEKGVENAMCVLRNLSYQLYSEIPASVQLRLEGPTRMQNTSTAEAMGCYTPKSKKAKNTQDQGLMFTEVAREPKGMEWLWHPQVVGMYNSVLQHCEVNSITREAASGALQNITAGDKRWASVLSRVALEQERMLPVVLDHLKTNNDLELRSLTGFLRNLSRHARNKNDMATKVVSSLVEKLPNDGNDKEPSSDVSVNICGALNNLVTCSELAARDITYFQGLPKLMGIKNSHDSSPGKLKAAKSAATVLCNMFQYKKLHKEYKKKGYCRQDFADLTI</sequence>
<dbReference type="PANTHER" id="PTHR10372:SF1">
    <property type="entry name" value="PLAKOPHILIN-3"/>
    <property type="match status" value="1"/>
</dbReference>
<dbReference type="Gene3D" id="1.25.10.10">
    <property type="entry name" value="Leucine-rich Repeat Variant"/>
    <property type="match status" value="1"/>
</dbReference>
<evidence type="ECO:0000313" key="8">
    <source>
        <dbReference type="Ensembl" id="ENSDCDP00010054325.1"/>
    </source>
</evidence>
<dbReference type="GO" id="GO:0005634">
    <property type="term" value="C:nucleus"/>
    <property type="evidence" value="ECO:0007669"/>
    <property type="project" value="TreeGrafter"/>
</dbReference>
<dbReference type="AlphaFoldDB" id="A0AAY4E9P8"/>
<accession>A0AAY4E9P8</accession>
<evidence type="ECO:0000256" key="6">
    <source>
        <dbReference type="PROSITE-ProRule" id="PRU00259"/>
    </source>
</evidence>
<evidence type="ECO:0000256" key="4">
    <source>
        <dbReference type="ARBA" id="ARBA00022889"/>
    </source>
</evidence>
<evidence type="ECO:0000256" key="2">
    <source>
        <dbReference type="ARBA" id="ARBA00005462"/>
    </source>
</evidence>
<dbReference type="SUPFAM" id="SSF48371">
    <property type="entry name" value="ARM repeat"/>
    <property type="match status" value="1"/>
</dbReference>
<dbReference type="SMART" id="SM00185">
    <property type="entry name" value="ARM"/>
    <property type="match status" value="6"/>
</dbReference>
<evidence type="ECO:0000313" key="9">
    <source>
        <dbReference type="Proteomes" id="UP000694580"/>
    </source>
</evidence>
<evidence type="ECO:0000256" key="1">
    <source>
        <dbReference type="ARBA" id="ARBA00004282"/>
    </source>
</evidence>
<feature type="region of interest" description="Disordered" evidence="7">
    <location>
        <begin position="355"/>
        <end position="392"/>
    </location>
</feature>
<reference evidence="8" key="3">
    <citation type="submission" date="2025-09" db="UniProtKB">
        <authorList>
            <consortium name="Ensembl"/>
        </authorList>
    </citation>
    <scope>IDENTIFICATION</scope>
</reference>
<keyword evidence="5" id="KW-0965">Cell junction</keyword>
<dbReference type="GO" id="GO:0005912">
    <property type="term" value="C:adherens junction"/>
    <property type="evidence" value="ECO:0007669"/>
    <property type="project" value="TreeGrafter"/>
</dbReference>
<gene>
    <name evidence="8" type="primary">LOC114794867</name>
</gene>
<keyword evidence="3" id="KW-0677">Repeat</keyword>
<comment type="subcellular location">
    <subcellularLocation>
        <location evidence="1">Cell junction</location>
    </subcellularLocation>
</comment>
<dbReference type="GO" id="GO:0005886">
    <property type="term" value="C:plasma membrane"/>
    <property type="evidence" value="ECO:0007669"/>
    <property type="project" value="TreeGrafter"/>
</dbReference>
<dbReference type="GO" id="GO:0098609">
    <property type="term" value="P:cell-cell adhesion"/>
    <property type="evidence" value="ECO:0007669"/>
    <property type="project" value="InterPro"/>
</dbReference>
<dbReference type="Pfam" id="PF00514">
    <property type="entry name" value="Arm"/>
    <property type="match status" value="2"/>
</dbReference>
<dbReference type="GO" id="GO:0005737">
    <property type="term" value="C:cytoplasm"/>
    <property type="evidence" value="ECO:0007669"/>
    <property type="project" value="TreeGrafter"/>
</dbReference>
<evidence type="ECO:0000256" key="7">
    <source>
        <dbReference type="SAM" id="MobiDB-lite"/>
    </source>
</evidence>
<feature type="compositionally biased region" description="Polar residues" evidence="7">
    <location>
        <begin position="367"/>
        <end position="376"/>
    </location>
</feature>
<dbReference type="InterPro" id="IPR028435">
    <property type="entry name" value="Plakophilin/d_Catenin"/>
</dbReference>
<dbReference type="InterPro" id="IPR011989">
    <property type="entry name" value="ARM-like"/>
</dbReference>
<comment type="similarity">
    <text evidence="2">Belongs to the beta-catenin family.</text>
</comment>
<feature type="repeat" description="ARM" evidence="6">
    <location>
        <begin position="482"/>
        <end position="524"/>
    </location>
</feature>
<evidence type="ECO:0000256" key="5">
    <source>
        <dbReference type="ARBA" id="ARBA00022949"/>
    </source>
</evidence>
<feature type="region of interest" description="Disordered" evidence="7">
    <location>
        <begin position="116"/>
        <end position="141"/>
    </location>
</feature>
<evidence type="ECO:0008006" key="10">
    <source>
        <dbReference type="Google" id="ProtNLM"/>
    </source>
</evidence>
<protein>
    <recommendedName>
        <fullName evidence="10">Plakophilin 3</fullName>
    </recommendedName>
</protein>
<organism evidence="8 9">
    <name type="scientific">Denticeps clupeoides</name>
    <name type="common">denticle herring</name>
    <dbReference type="NCBI Taxonomy" id="299321"/>
    <lineage>
        <taxon>Eukaryota</taxon>
        <taxon>Metazoa</taxon>
        <taxon>Chordata</taxon>
        <taxon>Craniata</taxon>
        <taxon>Vertebrata</taxon>
        <taxon>Euteleostomi</taxon>
        <taxon>Actinopterygii</taxon>
        <taxon>Neopterygii</taxon>
        <taxon>Teleostei</taxon>
        <taxon>Clupei</taxon>
        <taxon>Clupeiformes</taxon>
        <taxon>Denticipitoidei</taxon>
        <taxon>Denticipitidae</taxon>
        <taxon>Denticeps</taxon>
    </lineage>
</organism>
<dbReference type="PANTHER" id="PTHR10372">
    <property type="entry name" value="PLAKOPHILLIN-RELATED"/>
    <property type="match status" value="1"/>
</dbReference>
<dbReference type="InterPro" id="IPR000225">
    <property type="entry name" value="Armadillo"/>
</dbReference>